<name>A0AAV4QX89_CAEEX</name>
<comment type="caution">
    <text evidence="2">The sequence shown here is derived from an EMBL/GenBank/DDBJ whole genome shotgun (WGS) entry which is preliminary data.</text>
</comment>
<keyword evidence="3" id="KW-1185">Reference proteome</keyword>
<organism evidence="2 3">
    <name type="scientific">Caerostris extrusa</name>
    <name type="common">Bark spider</name>
    <name type="synonym">Caerostris bankana</name>
    <dbReference type="NCBI Taxonomy" id="172846"/>
    <lineage>
        <taxon>Eukaryota</taxon>
        <taxon>Metazoa</taxon>
        <taxon>Ecdysozoa</taxon>
        <taxon>Arthropoda</taxon>
        <taxon>Chelicerata</taxon>
        <taxon>Arachnida</taxon>
        <taxon>Araneae</taxon>
        <taxon>Araneomorphae</taxon>
        <taxon>Entelegynae</taxon>
        <taxon>Araneoidea</taxon>
        <taxon>Araneidae</taxon>
        <taxon>Caerostris</taxon>
    </lineage>
</organism>
<accession>A0AAV4QX89</accession>
<feature type="region of interest" description="Disordered" evidence="1">
    <location>
        <begin position="58"/>
        <end position="77"/>
    </location>
</feature>
<evidence type="ECO:0000313" key="2">
    <source>
        <dbReference type="EMBL" id="GIY12707.1"/>
    </source>
</evidence>
<evidence type="ECO:0000313" key="3">
    <source>
        <dbReference type="Proteomes" id="UP001054945"/>
    </source>
</evidence>
<dbReference type="Proteomes" id="UP001054945">
    <property type="component" value="Unassembled WGS sequence"/>
</dbReference>
<gene>
    <name evidence="2" type="ORF">CEXT_426111</name>
</gene>
<evidence type="ECO:0000256" key="1">
    <source>
        <dbReference type="SAM" id="MobiDB-lite"/>
    </source>
</evidence>
<protein>
    <submittedName>
        <fullName evidence="2">Uncharacterized protein</fullName>
    </submittedName>
</protein>
<dbReference type="AlphaFoldDB" id="A0AAV4QX89"/>
<reference evidence="2 3" key="1">
    <citation type="submission" date="2021-06" db="EMBL/GenBank/DDBJ databases">
        <title>Caerostris extrusa draft genome.</title>
        <authorList>
            <person name="Kono N."/>
            <person name="Arakawa K."/>
        </authorList>
    </citation>
    <scope>NUCLEOTIDE SEQUENCE [LARGE SCALE GENOMIC DNA]</scope>
</reference>
<dbReference type="EMBL" id="BPLR01006839">
    <property type="protein sequence ID" value="GIY12707.1"/>
    <property type="molecule type" value="Genomic_DNA"/>
</dbReference>
<proteinExistence type="predicted"/>
<sequence length="77" mass="8766">MPDNPAELGLLGLYEEEEEGSFTQICPDLTQPGSRMGRNWNTVRKFWKIVKMNLSSLRRRKGARRTDETGTPERGGV</sequence>